<dbReference type="Pfam" id="PF01464">
    <property type="entry name" value="SLT"/>
    <property type="match status" value="1"/>
</dbReference>
<dbReference type="InterPro" id="IPR000189">
    <property type="entry name" value="Transglyc_AS"/>
</dbReference>
<comment type="similarity">
    <text evidence="1">Belongs to the transglycosylase Slt family.</text>
</comment>
<dbReference type="OrthoDB" id="92254at2"/>
<dbReference type="GO" id="GO:0000270">
    <property type="term" value="P:peptidoglycan metabolic process"/>
    <property type="evidence" value="ECO:0007669"/>
    <property type="project" value="InterPro"/>
</dbReference>
<dbReference type="PROSITE" id="PS00922">
    <property type="entry name" value="TRANSGLYCOSYLASE"/>
    <property type="match status" value="1"/>
</dbReference>
<dbReference type="InterPro" id="IPR008258">
    <property type="entry name" value="Transglycosylase_SLT_dom_1"/>
</dbReference>
<keyword evidence="4" id="KW-1185">Reference proteome</keyword>
<organism evidence="3 4">
    <name type="scientific">Ketobacter alkanivorans</name>
    <dbReference type="NCBI Taxonomy" id="1917421"/>
    <lineage>
        <taxon>Bacteria</taxon>
        <taxon>Pseudomonadati</taxon>
        <taxon>Pseudomonadota</taxon>
        <taxon>Gammaproteobacteria</taxon>
        <taxon>Pseudomonadales</taxon>
        <taxon>Ketobacteraceae</taxon>
        <taxon>Ketobacter</taxon>
    </lineage>
</organism>
<dbReference type="Proteomes" id="UP000235116">
    <property type="component" value="Chromosome"/>
</dbReference>
<accession>A0A2K9LQR0</accession>
<dbReference type="PANTHER" id="PTHR37423">
    <property type="entry name" value="SOLUBLE LYTIC MUREIN TRANSGLYCOSYLASE-RELATED"/>
    <property type="match status" value="1"/>
</dbReference>
<gene>
    <name evidence="3" type="ORF">Kalk_12275</name>
</gene>
<dbReference type="PANTHER" id="PTHR37423:SF2">
    <property type="entry name" value="MEMBRANE-BOUND LYTIC MUREIN TRANSGLYCOSYLASE C"/>
    <property type="match status" value="1"/>
</dbReference>
<evidence type="ECO:0000256" key="1">
    <source>
        <dbReference type="ARBA" id="ARBA00007734"/>
    </source>
</evidence>
<dbReference type="Gene3D" id="1.10.530.10">
    <property type="match status" value="1"/>
</dbReference>
<protein>
    <recommendedName>
        <fullName evidence="2">Transglycosylase SLT domain-containing protein</fullName>
    </recommendedName>
</protein>
<evidence type="ECO:0000259" key="2">
    <source>
        <dbReference type="Pfam" id="PF01464"/>
    </source>
</evidence>
<dbReference type="InterPro" id="IPR023346">
    <property type="entry name" value="Lysozyme-like_dom_sf"/>
</dbReference>
<feature type="domain" description="Transglycosylase SLT" evidence="2">
    <location>
        <begin position="43"/>
        <end position="135"/>
    </location>
</feature>
<dbReference type="GO" id="GO:0008933">
    <property type="term" value="F:peptidoglycan lytic transglycosylase activity"/>
    <property type="evidence" value="ECO:0007669"/>
    <property type="project" value="InterPro"/>
</dbReference>
<reference evidence="4" key="1">
    <citation type="submission" date="2017-08" db="EMBL/GenBank/DDBJ databases">
        <title>Direct submision.</title>
        <authorList>
            <person name="Kim S.-J."/>
            <person name="Rhee S.-K."/>
        </authorList>
    </citation>
    <scope>NUCLEOTIDE SEQUENCE [LARGE SCALE GENOMIC DNA]</scope>
    <source>
        <strain evidence="4">GI5</strain>
    </source>
</reference>
<dbReference type="KEGG" id="kak:Kalk_12275"/>
<dbReference type="GO" id="GO:0016020">
    <property type="term" value="C:membrane"/>
    <property type="evidence" value="ECO:0007669"/>
    <property type="project" value="InterPro"/>
</dbReference>
<dbReference type="EMBL" id="CP022684">
    <property type="protein sequence ID" value="AUM13154.1"/>
    <property type="molecule type" value="Genomic_DNA"/>
</dbReference>
<dbReference type="AlphaFoldDB" id="A0A2K9LQR0"/>
<dbReference type="RefSeq" id="WP_101894532.1">
    <property type="nucleotide sequence ID" value="NZ_CP022684.1"/>
</dbReference>
<dbReference type="CDD" id="cd16896">
    <property type="entry name" value="LT_Slt70-like"/>
    <property type="match status" value="1"/>
</dbReference>
<evidence type="ECO:0000313" key="3">
    <source>
        <dbReference type="EMBL" id="AUM13154.1"/>
    </source>
</evidence>
<name>A0A2K9LQR0_9GAMM</name>
<evidence type="ECO:0000313" key="4">
    <source>
        <dbReference type="Proteomes" id="UP000235116"/>
    </source>
</evidence>
<dbReference type="SUPFAM" id="SSF53955">
    <property type="entry name" value="Lysozyme-like"/>
    <property type="match status" value="1"/>
</dbReference>
<proteinExistence type="inferred from homology"/>
<sequence length="253" mass="28241">MNVNISQKFSMLIVGILLIGMGVSSNVWAKSSLSRMELTRLIVNEAMQWEVEPALALAVAKVESNFDPQALSHAGARGVMQIMPSTAMGEFGVHRYRLYDPNVNVRLGVRYLRMLLDQYDEDESLALSHYNGGSRVRQSDGSLAVIPATRAYVERVLQQKAHFANHSLVLSAKRGDLDRRYDRLAQADLDDFGQSARLGSVGMPVAVRAEPQHESSERAQLIQALRSLKFKNRVRAVSDRGWHAHSPEPLDDF</sequence>